<dbReference type="EMBL" id="JAIWYP010000011">
    <property type="protein sequence ID" value="KAH3737859.1"/>
    <property type="molecule type" value="Genomic_DNA"/>
</dbReference>
<reference evidence="1" key="1">
    <citation type="journal article" date="2019" name="bioRxiv">
        <title>The Genome of the Zebra Mussel, Dreissena polymorpha: A Resource for Invasive Species Research.</title>
        <authorList>
            <person name="McCartney M.A."/>
            <person name="Auch B."/>
            <person name="Kono T."/>
            <person name="Mallez S."/>
            <person name="Zhang Y."/>
            <person name="Obille A."/>
            <person name="Becker A."/>
            <person name="Abrahante J.E."/>
            <person name="Garbe J."/>
            <person name="Badalamenti J.P."/>
            <person name="Herman A."/>
            <person name="Mangelson H."/>
            <person name="Liachko I."/>
            <person name="Sullivan S."/>
            <person name="Sone E.D."/>
            <person name="Koren S."/>
            <person name="Silverstein K.A.T."/>
            <person name="Beckman K.B."/>
            <person name="Gohl D.M."/>
        </authorList>
    </citation>
    <scope>NUCLEOTIDE SEQUENCE</scope>
    <source>
        <strain evidence="1">Duluth1</strain>
        <tissue evidence="1">Whole animal</tissue>
    </source>
</reference>
<organism evidence="1 2">
    <name type="scientific">Dreissena polymorpha</name>
    <name type="common">Zebra mussel</name>
    <name type="synonym">Mytilus polymorpha</name>
    <dbReference type="NCBI Taxonomy" id="45954"/>
    <lineage>
        <taxon>Eukaryota</taxon>
        <taxon>Metazoa</taxon>
        <taxon>Spiralia</taxon>
        <taxon>Lophotrochozoa</taxon>
        <taxon>Mollusca</taxon>
        <taxon>Bivalvia</taxon>
        <taxon>Autobranchia</taxon>
        <taxon>Heteroconchia</taxon>
        <taxon>Euheterodonta</taxon>
        <taxon>Imparidentia</taxon>
        <taxon>Neoheterodontei</taxon>
        <taxon>Myida</taxon>
        <taxon>Dreissenoidea</taxon>
        <taxon>Dreissenidae</taxon>
        <taxon>Dreissena</taxon>
    </lineage>
</organism>
<sequence length="66" mass="7716">MDCQNRHSKNYQGLWESVHMDYLRTTVLGTLNVLRKLVWGWRRRLVTTRATITAAQRARSGKTISL</sequence>
<reference evidence="1" key="2">
    <citation type="submission" date="2020-11" db="EMBL/GenBank/DDBJ databases">
        <authorList>
            <person name="McCartney M.A."/>
            <person name="Auch B."/>
            <person name="Kono T."/>
            <person name="Mallez S."/>
            <person name="Becker A."/>
            <person name="Gohl D.M."/>
            <person name="Silverstein K.A.T."/>
            <person name="Koren S."/>
            <person name="Bechman K.B."/>
            <person name="Herman A."/>
            <person name="Abrahante J.E."/>
            <person name="Garbe J."/>
        </authorList>
    </citation>
    <scope>NUCLEOTIDE SEQUENCE</scope>
    <source>
        <strain evidence="1">Duluth1</strain>
        <tissue evidence="1">Whole animal</tissue>
    </source>
</reference>
<protein>
    <submittedName>
        <fullName evidence="1">Uncharacterized protein</fullName>
    </submittedName>
</protein>
<gene>
    <name evidence="1" type="ORF">DPMN_044457</name>
</gene>
<keyword evidence="2" id="KW-1185">Reference proteome</keyword>
<proteinExistence type="predicted"/>
<evidence type="ECO:0000313" key="1">
    <source>
        <dbReference type="EMBL" id="KAH3737859.1"/>
    </source>
</evidence>
<name>A0A9D4HYR6_DREPO</name>
<dbReference type="Proteomes" id="UP000828390">
    <property type="component" value="Unassembled WGS sequence"/>
</dbReference>
<evidence type="ECO:0000313" key="2">
    <source>
        <dbReference type="Proteomes" id="UP000828390"/>
    </source>
</evidence>
<comment type="caution">
    <text evidence="1">The sequence shown here is derived from an EMBL/GenBank/DDBJ whole genome shotgun (WGS) entry which is preliminary data.</text>
</comment>
<dbReference type="AlphaFoldDB" id="A0A9D4HYR6"/>
<accession>A0A9D4HYR6</accession>